<dbReference type="PROSITE" id="PS50200">
    <property type="entry name" value="RA"/>
    <property type="match status" value="1"/>
</dbReference>
<dbReference type="Pfam" id="PF00788">
    <property type="entry name" value="RA"/>
    <property type="match status" value="1"/>
</dbReference>
<dbReference type="AlphaFoldDB" id="A0A8C4QZW4"/>
<dbReference type="InterPro" id="IPR033614">
    <property type="entry name" value="RASSF1-6"/>
</dbReference>
<protein>
    <submittedName>
        <fullName evidence="4">Uncharacterized protein</fullName>
    </submittedName>
</protein>
<reference evidence="4" key="2">
    <citation type="submission" date="2025-09" db="UniProtKB">
        <authorList>
            <consortium name="Ensembl"/>
        </authorList>
    </citation>
    <scope>IDENTIFICATION</scope>
</reference>
<feature type="domain" description="Ras-associating" evidence="2">
    <location>
        <begin position="49"/>
        <end position="131"/>
    </location>
</feature>
<reference evidence="4" key="1">
    <citation type="submission" date="2025-08" db="UniProtKB">
        <authorList>
            <consortium name="Ensembl"/>
        </authorList>
    </citation>
    <scope>IDENTIFICATION</scope>
</reference>
<dbReference type="SMART" id="SM00314">
    <property type="entry name" value="RA"/>
    <property type="match status" value="1"/>
</dbReference>
<dbReference type="PANTHER" id="PTHR22738:SF10">
    <property type="entry name" value="RAS ASSOCIATION DOMAIN-CONTAINING PROTEIN 1 HOMOLOG"/>
    <property type="match status" value="1"/>
</dbReference>
<proteinExistence type="predicted"/>
<evidence type="ECO:0000259" key="2">
    <source>
        <dbReference type="PROSITE" id="PS50200"/>
    </source>
</evidence>
<dbReference type="InterPro" id="IPR029071">
    <property type="entry name" value="Ubiquitin-like_domsf"/>
</dbReference>
<dbReference type="Gene3D" id="1.20.5.110">
    <property type="match status" value="1"/>
</dbReference>
<keyword evidence="5" id="KW-1185">Reference proteome</keyword>
<feature type="domain" description="SARAH" evidence="3">
    <location>
        <begin position="133"/>
        <end position="180"/>
    </location>
</feature>
<name>A0A8C4QZW4_EPTBU</name>
<dbReference type="PROSITE" id="PS50951">
    <property type="entry name" value="SARAH"/>
    <property type="match status" value="1"/>
</dbReference>
<keyword evidence="1" id="KW-0175">Coiled coil</keyword>
<feature type="coiled-coil region" evidence="1">
    <location>
        <begin position="152"/>
        <end position="179"/>
    </location>
</feature>
<evidence type="ECO:0000259" key="3">
    <source>
        <dbReference type="PROSITE" id="PS50951"/>
    </source>
</evidence>
<evidence type="ECO:0000313" key="4">
    <source>
        <dbReference type="Ensembl" id="ENSEBUP00000021693.1"/>
    </source>
</evidence>
<sequence>MPRTMRHRGMDIGFITVELNLIRATSTIPAKAACGSRHVPCTRTNRPPPPGTVKQLHVTDRTTAREVVCALLARFTTQEHRWRHYALYARSKSPAQVSLYRLADADVPLSLQLRAGLESSPRSFVVQENEYGDVLWEAFSLPELSNFLHILTREEEEQLERLKGRYENYREQLSLALQKNLIA</sequence>
<dbReference type="GO" id="GO:0007165">
    <property type="term" value="P:signal transduction"/>
    <property type="evidence" value="ECO:0007669"/>
    <property type="project" value="InterPro"/>
</dbReference>
<organism evidence="4 5">
    <name type="scientific">Eptatretus burgeri</name>
    <name type="common">Inshore hagfish</name>
    <dbReference type="NCBI Taxonomy" id="7764"/>
    <lineage>
        <taxon>Eukaryota</taxon>
        <taxon>Metazoa</taxon>
        <taxon>Chordata</taxon>
        <taxon>Craniata</taxon>
        <taxon>Vertebrata</taxon>
        <taxon>Cyclostomata</taxon>
        <taxon>Myxini</taxon>
        <taxon>Myxiniformes</taxon>
        <taxon>Myxinidae</taxon>
        <taxon>Eptatretinae</taxon>
        <taxon>Eptatretus</taxon>
    </lineage>
</organism>
<dbReference type="Pfam" id="PF16517">
    <property type="entry name" value="Nore1-SARAH"/>
    <property type="match status" value="1"/>
</dbReference>
<accession>A0A8C4QZW4</accession>
<dbReference type="InterPro" id="IPR011524">
    <property type="entry name" value="SARAH_dom"/>
</dbReference>
<dbReference type="PANTHER" id="PTHR22738">
    <property type="entry name" value="RASSF"/>
    <property type="match status" value="1"/>
</dbReference>
<dbReference type="GeneTree" id="ENSGT00940000169509"/>
<evidence type="ECO:0000313" key="5">
    <source>
        <dbReference type="Proteomes" id="UP000694388"/>
    </source>
</evidence>
<dbReference type="Gene3D" id="3.10.20.90">
    <property type="entry name" value="Phosphatidylinositol 3-kinase Catalytic Subunit, Chain A, domain 1"/>
    <property type="match status" value="1"/>
</dbReference>
<dbReference type="Ensembl" id="ENSEBUT00000022269.1">
    <property type="protein sequence ID" value="ENSEBUP00000021693.1"/>
    <property type="gene ID" value="ENSEBUG00000013393.1"/>
</dbReference>
<evidence type="ECO:0000256" key="1">
    <source>
        <dbReference type="SAM" id="Coils"/>
    </source>
</evidence>
<dbReference type="SUPFAM" id="SSF54236">
    <property type="entry name" value="Ubiquitin-like"/>
    <property type="match status" value="1"/>
</dbReference>
<dbReference type="InterPro" id="IPR000159">
    <property type="entry name" value="RA_dom"/>
</dbReference>
<dbReference type="Proteomes" id="UP000694388">
    <property type="component" value="Unplaced"/>
</dbReference>